<dbReference type="InterPro" id="IPR023867">
    <property type="entry name" value="Sulphatase_maturase_rSAM"/>
</dbReference>
<feature type="domain" description="Radical SAM core" evidence="6">
    <location>
        <begin position="29"/>
        <end position="262"/>
    </location>
</feature>
<keyword evidence="2" id="KW-0479">Metal-binding</keyword>
<dbReference type="NCBIfam" id="TIGR04269">
    <property type="entry name" value="SAM_SPASM_FxsB"/>
    <property type="match status" value="1"/>
</dbReference>
<sequence>MSEVDGSAFAPWPLTALDVPALRAAGRRPVPLRQFVLKVHSRCNLACTYCYIYQGRDRSWRDRPARTAAATMRRTAERIAEHVHRHELAEIRVDMHGGEPLMTGPGTVLEYADAVRSALPAGCTAHITVQTNGTLLTDRTLERLSAARIRVGLSLDGGTAALNSRRTDHAGRSSWPAASRAARLLADRPDQYAGLLCTIDLATDPAKVYHSLAALRPPSLDLLLPHANWSTPPPGLPTGAPRTARAVPYGDWLATVFDLWWDGRPDGPHLRIRLFTEIIALLLGLPSTTESVGLSPSAALVVDTDGAIEQVDSLKTAYEHAPATGLDVFHHTFDQALDHPGVAARQLGADGLAATCRRCPVVRVCGGGNYTHRYRVGSGFRHPSVYCADLEHLIRHIARRLDAALPSRDSVTLPDRGSFSQADKGFRS</sequence>
<keyword evidence="1" id="KW-0949">S-adenosyl-L-methionine</keyword>
<evidence type="ECO:0000256" key="3">
    <source>
        <dbReference type="ARBA" id="ARBA00023004"/>
    </source>
</evidence>
<dbReference type="SFLD" id="SFLDG01067">
    <property type="entry name" value="SPASM/twitch_domain_containing"/>
    <property type="match status" value="1"/>
</dbReference>
<evidence type="ECO:0000259" key="6">
    <source>
        <dbReference type="PROSITE" id="PS51918"/>
    </source>
</evidence>
<dbReference type="SUPFAM" id="SSF102114">
    <property type="entry name" value="Radical SAM enzymes"/>
    <property type="match status" value="1"/>
</dbReference>
<evidence type="ECO:0000313" key="7">
    <source>
        <dbReference type="EMBL" id="MDF2254556.1"/>
    </source>
</evidence>
<name>A0ABT5YSH5_9ACTN</name>
<keyword evidence="8" id="KW-1185">Reference proteome</keyword>
<dbReference type="SFLD" id="SFLDG01072">
    <property type="entry name" value="dehydrogenase_like"/>
    <property type="match status" value="1"/>
</dbReference>
<dbReference type="Proteomes" id="UP001220022">
    <property type="component" value="Unassembled WGS sequence"/>
</dbReference>
<protein>
    <submittedName>
        <fullName evidence="7">FxsB family radical SAM/SPASM domain protein</fullName>
    </submittedName>
</protein>
<keyword evidence="3" id="KW-0408">Iron</keyword>
<dbReference type="InterPro" id="IPR013785">
    <property type="entry name" value="Aldolase_TIM"/>
</dbReference>
<dbReference type="Gene3D" id="3.20.20.70">
    <property type="entry name" value="Aldolase class I"/>
    <property type="match status" value="1"/>
</dbReference>
<evidence type="ECO:0000256" key="5">
    <source>
        <dbReference type="SAM" id="MobiDB-lite"/>
    </source>
</evidence>
<evidence type="ECO:0000313" key="8">
    <source>
        <dbReference type="Proteomes" id="UP001220022"/>
    </source>
</evidence>
<dbReference type="SFLD" id="SFLDG01386">
    <property type="entry name" value="main_SPASM_domain-containing"/>
    <property type="match status" value="1"/>
</dbReference>
<dbReference type="PROSITE" id="PS51918">
    <property type="entry name" value="RADICAL_SAM"/>
    <property type="match status" value="1"/>
</dbReference>
<dbReference type="SFLD" id="SFLDS00029">
    <property type="entry name" value="Radical_SAM"/>
    <property type="match status" value="1"/>
</dbReference>
<evidence type="ECO:0000256" key="2">
    <source>
        <dbReference type="ARBA" id="ARBA00022723"/>
    </source>
</evidence>
<dbReference type="Pfam" id="PF04055">
    <property type="entry name" value="Radical_SAM"/>
    <property type="match status" value="1"/>
</dbReference>
<proteinExistence type="predicted"/>
<dbReference type="CDD" id="cd01335">
    <property type="entry name" value="Radical_SAM"/>
    <property type="match status" value="1"/>
</dbReference>
<keyword evidence="4" id="KW-0411">Iron-sulfur</keyword>
<accession>A0ABT5YSH5</accession>
<feature type="region of interest" description="Disordered" evidence="5">
    <location>
        <begin position="408"/>
        <end position="428"/>
    </location>
</feature>
<gene>
    <name evidence="7" type="ORF">P2L57_02045</name>
</gene>
<dbReference type="InterPro" id="IPR058240">
    <property type="entry name" value="rSAM_sf"/>
</dbReference>
<dbReference type="InterPro" id="IPR026335">
    <property type="entry name" value="rSAM_SPASM_FxsB"/>
</dbReference>
<dbReference type="RefSeq" id="WP_275807143.1">
    <property type="nucleotide sequence ID" value="NZ_BAAANM010000020.1"/>
</dbReference>
<dbReference type="PANTHER" id="PTHR43273:SF8">
    <property type="entry name" value="RADICAL SAM DOMAIN PROTEIN"/>
    <property type="match status" value="1"/>
</dbReference>
<dbReference type="EMBL" id="JARHTQ010000001">
    <property type="protein sequence ID" value="MDF2254556.1"/>
    <property type="molecule type" value="Genomic_DNA"/>
</dbReference>
<dbReference type="PANTHER" id="PTHR43273">
    <property type="entry name" value="ANAEROBIC SULFATASE-MATURATING ENZYME HOMOLOG ASLB-RELATED"/>
    <property type="match status" value="1"/>
</dbReference>
<evidence type="ECO:0000256" key="1">
    <source>
        <dbReference type="ARBA" id="ARBA00022691"/>
    </source>
</evidence>
<comment type="caution">
    <text evidence="7">The sequence shown here is derived from an EMBL/GenBank/DDBJ whole genome shotgun (WGS) entry which is preliminary data.</text>
</comment>
<dbReference type="InterPro" id="IPR007197">
    <property type="entry name" value="rSAM"/>
</dbReference>
<reference evidence="7 8" key="1">
    <citation type="submission" date="2023-03" db="EMBL/GenBank/DDBJ databases">
        <title>Draft genome sequence of type strain Streptomyces ferralitis JCM 14344.</title>
        <authorList>
            <person name="Klaysubun C."/>
            <person name="Duangmal K."/>
        </authorList>
    </citation>
    <scope>NUCLEOTIDE SEQUENCE [LARGE SCALE GENOMIC DNA]</scope>
    <source>
        <strain evidence="7 8">JCM 14344</strain>
    </source>
</reference>
<organism evidence="7 8">
    <name type="scientific">Streptantibioticus ferralitis</name>
    <dbReference type="NCBI Taxonomy" id="236510"/>
    <lineage>
        <taxon>Bacteria</taxon>
        <taxon>Bacillati</taxon>
        <taxon>Actinomycetota</taxon>
        <taxon>Actinomycetes</taxon>
        <taxon>Kitasatosporales</taxon>
        <taxon>Streptomycetaceae</taxon>
        <taxon>Streptantibioticus</taxon>
    </lineage>
</organism>
<evidence type="ECO:0000256" key="4">
    <source>
        <dbReference type="ARBA" id="ARBA00023014"/>
    </source>
</evidence>